<sequence length="30" mass="3734">MTQNIQGMNWQQNTEPKYLMTYIYRRILAK</sequence>
<organism evidence="1">
    <name type="scientific">Arundo donax</name>
    <name type="common">Giant reed</name>
    <name type="synonym">Donax arundinaceus</name>
    <dbReference type="NCBI Taxonomy" id="35708"/>
    <lineage>
        <taxon>Eukaryota</taxon>
        <taxon>Viridiplantae</taxon>
        <taxon>Streptophyta</taxon>
        <taxon>Embryophyta</taxon>
        <taxon>Tracheophyta</taxon>
        <taxon>Spermatophyta</taxon>
        <taxon>Magnoliopsida</taxon>
        <taxon>Liliopsida</taxon>
        <taxon>Poales</taxon>
        <taxon>Poaceae</taxon>
        <taxon>PACMAD clade</taxon>
        <taxon>Arundinoideae</taxon>
        <taxon>Arundineae</taxon>
        <taxon>Arundo</taxon>
    </lineage>
</organism>
<dbReference type="EMBL" id="GBRH01198458">
    <property type="protein sequence ID" value="JAD99437.1"/>
    <property type="molecule type" value="Transcribed_RNA"/>
</dbReference>
<evidence type="ECO:0000313" key="1">
    <source>
        <dbReference type="EMBL" id="JAD99437.1"/>
    </source>
</evidence>
<proteinExistence type="predicted"/>
<dbReference type="AlphaFoldDB" id="A0A0A9ETS9"/>
<name>A0A0A9ETS9_ARUDO</name>
<accession>A0A0A9ETS9</accession>
<reference evidence="1" key="1">
    <citation type="submission" date="2014-09" db="EMBL/GenBank/DDBJ databases">
        <authorList>
            <person name="Magalhaes I.L.F."/>
            <person name="Oliveira U."/>
            <person name="Santos F.R."/>
            <person name="Vidigal T.H.D.A."/>
            <person name="Brescovit A.D."/>
            <person name="Santos A.J."/>
        </authorList>
    </citation>
    <scope>NUCLEOTIDE SEQUENCE</scope>
    <source>
        <tissue evidence="1">Shoot tissue taken approximately 20 cm above the soil surface</tissue>
    </source>
</reference>
<protein>
    <submittedName>
        <fullName evidence="1">Uncharacterized protein</fullName>
    </submittedName>
</protein>
<reference evidence="1" key="2">
    <citation type="journal article" date="2015" name="Data Brief">
        <title>Shoot transcriptome of the giant reed, Arundo donax.</title>
        <authorList>
            <person name="Barrero R.A."/>
            <person name="Guerrero F.D."/>
            <person name="Moolhuijzen P."/>
            <person name="Goolsby J.A."/>
            <person name="Tidwell J."/>
            <person name="Bellgard S.E."/>
            <person name="Bellgard M.I."/>
        </authorList>
    </citation>
    <scope>NUCLEOTIDE SEQUENCE</scope>
    <source>
        <tissue evidence="1">Shoot tissue taken approximately 20 cm above the soil surface</tissue>
    </source>
</reference>